<evidence type="ECO:0000256" key="1">
    <source>
        <dbReference type="SAM" id="MobiDB-lite"/>
    </source>
</evidence>
<dbReference type="Proteomes" id="UP001575181">
    <property type="component" value="Unassembled WGS sequence"/>
</dbReference>
<keyword evidence="3" id="KW-1185">Reference proteome</keyword>
<feature type="compositionally biased region" description="Basic and acidic residues" evidence="1">
    <location>
        <begin position="1"/>
        <end position="19"/>
    </location>
</feature>
<reference evidence="2 3" key="1">
    <citation type="submission" date="2024-08" db="EMBL/GenBank/DDBJ databases">
        <title>Whole-genome sequencing of halo(alkali)philic microorganisms from hypersaline lakes.</title>
        <authorList>
            <person name="Sorokin D.Y."/>
            <person name="Merkel A.Y."/>
            <person name="Messina E."/>
            <person name="Yakimov M."/>
        </authorList>
    </citation>
    <scope>NUCLEOTIDE SEQUENCE [LARGE SCALE GENOMIC DNA]</scope>
    <source>
        <strain evidence="2 3">Cl-TMA</strain>
    </source>
</reference>
<dbReference type="EMBL" id="JBGUAW010000002">
    <property type="protein sequence ID" value="MFA9460008.1"/>
    <property type="molecule type" value="Genomic_DNA"/>
</dbReference>
<evidence type="ECO:0008006" key="4">
    <source>
        <dbReference type="Google" id="ProtNLM"/>
    </source>
</evidence>
<name>A0ABV4TRY0_9GAMM</name>
<protein>
    <recommendedName>
        <fullName evidence="4">UvrA DNA-binding domain-containing protein</fullName>
    </recommendedName>
</protein>
<comment type="caution">
    <text evidence="2">The sequence shown here is derived from an EMBL/GenBank/DDBJ whole genome shotgun (WGS) entry which is preliminary data.</text>
</comment>
<organism evidence="2 3">
    <name type="scientific">Thiohalorhabdus methylotrophus</name>
    <dbReference type="NCBI Taxonomy" id="3242694"/>
    <lineage>
        <taxon>Bacteria</taxon>
        <taxon>Pseudomonadati</taxon>
        <taxon>Pseudomonadota</taxon>
        <taxon>Gammaproteobacteria</taxon>
        <taxon>Thiohalorhabdales</taxon>
        <taxon>Thiohalorhabdaceae</taxon>
        <taxon>Thiohalorhabdus</taxon>
    </lineage>
</organism>
<accession>A0ABV4TRY0</accession>
<proteinExistence type="predicted"/>
<evidence type="ECO:0000313" key="2">
    <source>
        <dbReference type="EMBL" id="MFA9460008.1"/>
    </source>
</evidence>
<gene>
    <name evidence="2" type="ORF">ACERLL_04145</name>
</gene>
<sequence length="92" mass="10278">MGEGRDGWLEGSRGAHREASQALGPPVLMGEMELSETEASELNLLFHRYKECPVCKGYGQIRPAMLLSPRTLRWNAADRAYVEFNILGVLDN</sequence>
<feature type="region of interest" description="Disordered" evidence="1">
    <location>
        <begin position="1"/>
        <end position="24"/>
    </location>
</feature>
<evidence type="ECO:0000313" key="3">
    <source>
        <dbReference type="Proteomes" id="UP001575181"/>
    </source>
</evidence>